<dbReference type="GeneID" id="34574117"/>
<comment type="caution">
    <text evidence="2">The sequence shown here is derived from an EMBL/GenBank/DDBJ whole genome shotgun (WGS) entry which is preliminary data.</text>
</comment>
<evidence type="ECO:0000313" key="3">
    <source>
        <dbReference type="Proteomes" id="UP000177622"/>
    </source>
</evidence>
<dbReference type="EMBL" id="LXJU01000004">
    <property type="protein sequence ID" value="OGE55329.1"/>
    <property type="molecule type" value="Genomic_DNA"/>
</dbReference>
<protein>
    <submittedName>
        <fullName evidence="2">Uncharacterized protein</fullName>
    </submittedName>
</protein>
<dbReference type="Proteomes" id="UP000177622">
    <property type="component" value="Unassembled WGS sequence"/>
</dbReference>
<feature type="region of interest" description="Disordered" evidence="1">
    <location>
        <begin position="39"/>
        <end position="61"/>
    </location>
</feature>
<dbReference type="RefSeq" id="XP_022490759.1">
    <property type="nucleotide sequence ID" value="XM_022629383.1"/>
</dbReference>
<dbReference type="OrthoDB" id="4468004at2759"/>
<evidence type="ECO:0000256" key="1">
    <source>
        <dbReference type="SAM" id="MobiDB-lite"/>
    </source>
</evidence>
<dbReference type="AlphaFoldDB" id="A0A1F5LQV4"/>
<evidence type="ECO:0000313" key="2">
    <source>
        <dbReference type="EMBL" id="OGE55329.1"/>
    </source>
</evidence>
<keyword evidence="3" id="KW-1185">Reference proteome</keyword>
<proteinExistence type="predicted"/>
<sequence length="61" mass="7219">MPESSRPSRSTIKSFFSWRRSQNAEVKDDSRSEITLVADQRYKPQRAPEIPQNFNRETHQP</sequence>
<organism evidence="2 3">
    <name type="scientific">Penicillium arizonense</name>
    <dbReference type="NCBI Taxonomy" id="1835702"/>
    <lineage>
        <taxon>Eukaryota</taxon>
        <taxon>Fungi</taxon>
        <taxon>Dikarya</taxon>
        <taxon>Ascomycota</taxon>
        <taxon>Pezizomycotina</taxon>
        <taxon>Eurotiomycetes</taxon>
        <taxon>Eurotiomycetidae</taxon>
        <taxon>Eurotiales</taxon>
        <taxon>Aspergillaceae</taxon>
        <taxon>Penicillium</taxon>
    </lineage>
</organism>
<reference evidence="2 3" key="1">
    <citation type="journal article" date="2016" name="Sci. Rep.">
        <title>Penicillium arizonense, a new, genome sequenced fungal species, reveals a high chemical diversity in secreted metabolites.</title>
        <authorList>
            <person name="Grijseels S."/>
            <person name="Nielsen J.C."/>
            <person name="Randelovic M."/>
            <person name="Nielsen J."/>
            <person name="Nielsen K.F."/>
            <person name="Workman M."/>
            <person name="Frisvad J.C."/>
        </authorList>
    </citation>
    <scope>NUCLEOTIDE SEQUENCE [LARGE SCALE GENOMIC DNA]</scope>
    <source>
        <strain evidence="2 3">CBS 141311</strain>
    </source>
</reference>
<accession>A0A1F5LQV4</accession>
<gene>
    <name evidence="2" type="ORF">PENARI_c004G10222</name>
</gene>
<name>A0A1F5LQV4_PENAI</name>